<evidence type="ECO:0008006" key="3">
    <source>
        <dbReference type="Google" id="ProtNLM"/>
    </source>
</evidence>
<accession>A0ABS6MM65</accession>
<evidence type="ECO:0000313" key="1">
    <source>
        <dbReference type="EMBL" id="MBV2129893.1"/>
    </source>
</evidence>
<dbReference type="EMBL" id="JAHRID010000005">
    <property type="protein sequence ID" value="MBV2129893.1"/>
    <property type="molecule type" value="Genomic_DNA"/>
</dbReference>
<name>A0ABS6MM65_9GAMM</name>
<comment type="caution">
    <text evidence="1">The sequence shown here is derived from an EMBL/GenBank/DDBJ whole genome shotgun (WGS) entry which is preliminary data.</text>
</comment>
<proteinExistence type="predicted"/>
<gene>
    <name evidence="1" type="ORF">KQY15_12430</name>
</gene>
<dbReference type="RefSeq" id="WP_217669615.1">
    <property type="nucleotide sequence ID" value="NZ_JAHRID010000005.1"/>
</dbReference>
<sequence length="327" mass="36387">MKIAFLGLLLSFSVCSLELEQLNSWFEQAQYRKILTELDQQPTLKQNPDYTAVYIQAMFNVRQREEANTLLNELVVKYPQHSELLYLAGINKIVLASGGNIFNARQRTSDGLQLMVQAVTIDPHNYPAQHALISFYQTAPATAGGSKELAAEQATILAALDPLQGALARIQILILDERLSEAVALIDKHLAVKPNQPDLLAVKASILARQDAYLVAQQLYSQTAEFSVKASQRYSALYQVGRLAVLTNNNVLEGITALSEYIGYYNNTDQSRLNWAKLRLVQLFMLSGSEARAELLFDEIANTTSADEDFMNLKDQVKLQLATSLSD</sequence>
<dbReference type="Proteomes" id="UP000704611">
    <property type="component" value="Unassembled WGS sequence"/>
</dbReference>
<organism evidence="1 2">
    <name type="scientific">Arsukibacterium indicum</name>
    <dbReference type="NCBI Taxonomy" id="2848612"/>
    <lineage>
        <taxon>Bacteria</taxon>
        <taxon>Pseudomonadati</taxon>
        <taxon>Pseudomonadota</taxon>
        <taxon>Gammaproteobacteria</taxon>
        <taxon>Chromatiales</taxon>
        <taxon>Chromatiaceae</taxon>
        <taxon>Arsukibacterium</taxon>
    </lineage>
</organism>
<keyword evidence="2" id="KW-1185">Reference proteome</keyword>
<protein>
    <recommendedName>
        <fullName evidence="3">Tetratricopeptide repeat protein</fullName>
    </recommendedName>
</protein>
<evidence type="ECO:0000313" key="2">
    <source>
        <dbReference type="Proteomes" id="UP000704611"/>
    </source>
</evidence>
<reference evidence="1 2" key="1">
    <citation type="submission" date="2021-06" db="EMBL/GenBank/DDBJ databases">
        <title>Rheinheimera indica sp. nov., isolated from deep-sea sediment.</title>
        <authorList>
            <person name="Wang Z."/>
            <person name="Zhang X.-Y."/>
        </authorList>
    </citation>
    <scope>NUCLEOTIDE SEQUENCE [LARGE SCALE GENOMIC DNA]</scope>
    <source>
        <strain evidence="1 2">SM2107</strain>
    </source>
</reference>